<sequence length="520" mass="55910">MRNTFSLLMLLGIFCLGRPIAAQATHLLGGDIAYEYAGTASQPNQYRVTARFYRDLRSMITNYTVDLAITSSACDFTAPNGFVVQMKRISETTTAPLGCADDFKYEIILFESVVQLPPARWSLNVSLENRTPGSRNLIESQAIGFHVNAVLDNSTGLRNNSAKFTSTTLPFLCASQPHRYSFSAFDGEGDSLVYTSVAPAKPLVSGQQPSCGTPLPYASYPAGTFQDPATGQTISYPARTFSAENPLFSFQVVNGIATPYFALNAATGELTAFPLVKQVGPYVVAVRVDEYRKLSSGSNRRTFIGSVLRDVVYSVFEGSGNRNPTVTTARINGSTIDYPLDLPIDVATGSFISLTLNATDADAGQTVRLSSDVASVIPGASFQTTGPNQARLTWSVPDIPSGLYSCAVTLADNGCPLNGTEVRTITFRVSRIVLSTQAKQTTSLAAFPMPFQDRVQFQLPAQGTQVVIVSDELGRVVTQLTSRPDGLVVWQPEASVPAGLYFARSADGQQTARLLRTGAK</sequence>
<keyword evidence="3" id="KW-1185">Reference proteome</keyword>
<keyword evidence="1" id="KW-0732">Signal</keyword>
<evidence type="ECO:0000313" key="3">
    <source>
        <dbReference type="Proteomes" id="UP000298471"/>
    </source>
</evidence>
<dbReference type="EMBL" id="SRMB01000005">
    <property type="protein sequence ID" value="TGE22844.1"/>
    <property type="molecule type" value="Genomic_DNA"/>
</dbReference>
<feature type="chain" id="PRO_5021450723" description="T9SS type A sorting domain-containing protein" evidence="1">
    <location>
        <begin position="25"/>
        <end position="520"/>
    </location>
</feature>
<name>A0A4Z0PZV3_9BACT</name>
<feature type="signal peptide" evidence="1">
    <location>
        <begin position="1"/>
        <end position="24"/>
    </location>
</feature>
<gene>
    <name evidence="2" type="ORF">E5K02_20995</name>
</gene>
<accession>A0A4Z0PZV3</accession>
<reference evidence="2 3" key="1">
    <citation type="submission" date="2019-04" db="EMBL/GenBank/DDBJ databases">
        <authorList>
            <person name="Feng G."/>
            <person name="Zhang J."/>
            <person name="Zhu H."/>
        </authorList>
    </citation>
    <scope>NUCLEOTIDE SEQUENCE [LARGE SCALE GENOMIC DNA]</scope>
    <source>
        <strain evidence="2 3">9PBR-1</strain>
    </source>
</reference>
<protein>
    <recommendedName>
        <fullName evidence="4">T9SS type A sorting domain-containing protein</fullName>
    </recommendedName>
</protein>
<dbReference type="RefSeq" id="WP_135397651.1">
    <property type="nucleotide sequence ID" value="NZ_SRMB01000005.1"/>
</dbReference>
<dbReference type="Proteomes" id="UP000298471">
    <property type="component" value="Unassembled WGS sequence"/>
</dbReference>
<dbReference type="AlphaFoldDB" id="A0A4Z0PZV3"/>
<evidence type="ECO:0000256" key="1">
    <source>
        <dbReference type="SAM" id="SignalP"/>
    </source>
</evidence>
<dbReference type="OrthoDB" id="864079at2"/>
<evidence type="ECO:0000313" key="2">
    <source>
        <dbReference type="EMBL" id="TGE22844.1"/>
    </source>
</evidence>
<proteinExistence type="predicted"/>
<evidence type="ECO:0008006" key="4">
    <source>
        <dbReference type="Google" id="ProtNLM"/>
    </source>
</evidence>
<comment type="caution">
    <text evidence="2">The sequence shown here is derived from an EMBL/GenBank/DDBJ whole genome shotgun (WGS) entry which is preliminary data.</text>
</comment>
<organism evidence="2 3">
    <name type="scientific">Hymenobacter metallicola</name>
    <dbReference type="NCBI Taxonomy" id="2563114"/>
    <lineage>
        <taxon>Bacteria</taxon>
        <taxon>Pseudomonadati</taxon>
        <taxon>Bacteroidota</taxon>
        <taxon>Cytophagia</taxon>
        <taxon>Cytophagales</taxon>
        <taxon>Hymenobacteraceae</taxon>
        <taxon>Hymenobacter</taxon>
    </lineage>
</organism>